<protein>
    <submittedName>
        <fullName evidence="2">IS5 family transposase</fullName>
    </submittedName>
</protein>
<sequence>MHLVATVIDACDRQPSRSPGHPPTATIRVVATLRRFLREGTPWRSLIASEEAASGSTLRRCLARWSTTGLLAKVHALLVGMLRGHPDLILDTCSVRAKRGGDLTGPNPTDRAKRGTKYHLAVDGDGVPVACSATAANVNDTLVFERLFLTAFAVMARIRSVFADKGYDAEHHRDLCRQFGIAPHIHKRGQSRGSGLGKRRWPVERSNAWLLENRRLALRYDRLGFVIQSLLRAACIFLFARRLAREF</sequence>
<dbReference type="NCBIfam" id="NF033580">
    <property type="entry name" value="transpos_IS5_3"/>
    <property type="match status" value="1"/>
</dbReference>
<keyword evidence="3" id="KW-1185">Reference proteome</keyword>
<evidence type="ECO:0000313" key="3">
    <source>
        <dbReference type="Proteomes" id="UP000660885"/>
    </source>
</evidence>
<feature type="domain" description="Transposase IS4-like" evidence="1">
    <location>
        <begin position="85"/>
        <end position="237"/>
    </location>
</feature>
<dbReference type="Pfam" id="PF01609">
    <property type="entry name" value="DDE_Tnp_1"/>
    <property type="match status" value="1"/>
</dbReference>
<accession>A0ABS1U103</accession>
<evidence type="ECO:0000313" key="2">
    <source>
        <dbReference type="EMBL" id="MBL6078195.1"/>
    </source>
</evidence>
<reference evidence="2 3" key="1">
    <citation type="submission" date="2021-01" db="EMBL/GenBank/DDBJ databases">
        <title>Belnapia mucosa sp. nov. and Belnapia arida sp. nov., isolated from the Tabernas Desert (Almeria, Spain).</title>
        <authorList>
            <person name="Molina-Menor E."/>
            <person name="Vidal-Verdu A."/>
            <person name="Calonge A."/>
            <person name="Satari L."/>
            <person name="Pereto J."/>
            <person name="Porcar M."/>
        </authorList>
    </citation>
    <scope>NUCLEOTIDE SEQUENCE [LARGE SCALE GENOMIC DNA]</scope>
    <source>
        <strain evidence="2 3">T18</strain>
    </source>
</reference>
<organism evidence="2 3">
    <name type="scientific">Belnapia arida</name>
    <dbReference type="NCBI Taxonomy" id="2804533"/>
    <lineage>
        <taxon>Bacteria</taxon>
        <taxon>Pseudomonadati</taxon>
        <taxon>Pseudomonadota</taxon>
        <taxon>Alphaproteobacteria</taxon>
        <taxon>Acetobacterales</taxon>
        <taxon>Roseomonadaceae</taxon>
        <taxon>Belnapia</taxon>
    </lineage>
</organism>
<comment type="caution">
    <text evidence="2">The sequence shown here is derived from an EMBL/GenBank/DDBJ whole genome shotgun (WGS) entry which is preliminary data.</text>
</comment>
<dbReference type="PANTHER" id="PTHR30007">
    <property type="entry name" value="PHP DOMAIN PROTEIN"/>
    <property type="match status" value="1"/>
</dbReference>
<gene>
    <name evidence="2" type="ORF">JMJ56_09275</name>
</gene>
<dbReference type="EMBL" id="JAETWB010000002">
    <property type="protein sequence ID" value="MBL6078195.1"/>
    <property type="molecule type" value="Genomic_DNA"/>
</dbReference>
<name>A0ABS1U103_9PROT</name>
<proteinExistence type="predicted"/>
<evidence type="ECO:0000259" key="1">
    <source>
        <dbReference type="Pfam" id="PF01609"/>
    </source>
</evidence>
<dbReference type="PANTHER" id="PTHR30007:SF1">
    <property type="entry name" value="BLR1914 PROTEIN"/>
    <property type="match status" value="1"/>
</dbReference>
<dbReference type="Proteomes" id="UP000660885">
    <property type="component" value="Unassembled WGS sequence"/>
</dbReference>
<dbReference type="InterPro" id="IPR002559">
    <property type="entry name" value="Transposase_11"/>
</dbReference>
<dbReference type="RefSeq" id="WP_202831334.1">
    <property type="nucleotide sequence ID" value="NZ_JAETWB010000002.1"/>
</dbReference>